<dbReference type="PANTHER" id="PTHR11360:SF290">
    <property type="entry name" value="MONOCARBOXYLATE MFS PERMEASE"/>
    <property type="match status" value="1"/>
</dbReference>
<keyword evidence="7" id="KW-1185">Reference proteome</keyword>
<name>A0A917Q7E7_9HYPH</name>
<dbReference type="Gene3D" id="1.20.1250.20">
    <property type="entry name" value="MFS general substrate transporter like domains"/>
    <property type="match status" value="2"/>
</dbReference>
<feature type="transmembrane region" description="Helical" evidence="4">
    <location>
        <begin position="346"/>
        <end position="370"/>
    </location>
</feature>
<evidence type="ECO:0000313" key="7">
    <source>
        <dbReference type="Proteomes" id="UP000600449"/>
    </source>
</evidence>
<dbReference type="InterPro" id="IPR011701">
    <property type="entry name" value="MFS"/>
</dbReference>
<feature type="transmembrane region" description="Helical" evidence="4">
    <location>
        <begin position="284"/>
        <end position="306"/>
    </location>
</feature>
<dbReference type="EMBL" id="BMMF01000005">
    <property type="protein sequence ID" value="GGK33199.1"/>
    <property type="molecule type" value="Genomic_DNA"/>
</dbReference>
<comment type="caution">
    <text evidence="6">The sequence shown here is derived from an EMBL/GenBank/DDBJ whole genome shotgun (WGS) entry which is preliminary data.</text>
</comment>
<feature type="transmembrane region" description="Helical" evidence="4">
    <location>
        <begin position="143"/>
        <end position="162"/>
    </location>
</feature>
<feature type="transmembrane region" description="Helical" evidence="4">
    <location>
        <begin position="22"/>
        <end position="46"/>
    </location>
</feature>
<dbReference type="SUPFAM" id="SSF103473">
    <property type="entry name" value="MFS general substrate transporter"/>
    <property type="match status" value="1"/>
</dbReference>
<feature type="transmembrane region" description="Helical" evidence="4">
    <location>
        <begin position="245"/>
        <end position="272"/>
    </location>
</feature>
<keyword evidence="3 4" id="KW-0472">Membrane</keyword>
<feature type="transmembrane region" description="Helical" evidence="4">
    <location>
        <begin position="215"/>
        <end position="239"/>
    </location>
</feature>
<feature type="transmembrane region" description="Helical" evidence="4">
    <location>
        <begin position="174"/>
        <end position="194"/>
    </location>
</feature>
<dbReference type="CDD" id="cd17355">
    <property type="entry name" value="MFS_YcxA_like"/>
    <property type="match status" value="1"/>
</dbReference>
<gene>
    <name evidence="6" type="ORF">GCM10011322_19930</name>
</gene>
<evidence type="ECO:0000256" key="2">
    <source>
        <dbReference type="ARBA" id="ARBA00022989"/>
    </source>
</evidence>
<dbReference type="InterPro" id="IPR050327">
    <property type="entry name" value="Proton-linked_MCT"/>
</dbReference>
<dbReference type="PANTHER" id="PTHR11360">
    <property type="entry name" value="MONOCARBOXYLATE TRANSPORTER"/>
    <property type="match status" value="1"/>
</dbReference>
<feature type="domain" description="Major facilitator superfamily (MFS) profile" evidence="5">
    <location>
        <begin position="21"/>
        <end position="404"/>
    </location>
</feature>
<feature type="transmembrane region" description="Helical" evidence="4">
    <location>
        <begin position="58"/>
        <end position="76"/>
    </location>
</feature>
<keyword evidence="1 4" id="KW-0812">Transmembrane</keyword>
<protein>
    <submittedName>
        <fullName evidence="6">MFS transporter</fullName>
    </submittedName>
</protein>
<dbReference type="InterPro" id="IPR036259">
    <property type="entry name" value="MFS_trans_sf"/>
</dbReference>
<proteinExistence type="predicted"/>
<evidence type="ECO:0000256" key="3">
    <source>
        <dbReference type="ARBA" id="ARBA00023136"/>
    </source>
</evidence>
<evidence type="ECO:0000256" key="1">
    <source>
        <dbReference type="ARBA" id="ARBA00022692"/>
    </source>
</evidence>
<dbReference type="Pfam" id="PF07690">
    <property type="entry name" value="MFS_1"/>
    <property type="match status" value="1"/>
</dbReference>
<feature type="transmembrane region" description="Helical" evidence="4">
    <location>
        <begin position="108"/>
        <end position="131"/>
    </location>
</feature>
<keyword evidence="2 4" id="KW-1133">Transmembrane helix</keyword>
<accession>A0A917Q7E7</accession>
<dbReference type="RefSeq" id="WP_188912296.1">
    <property type="nucleotide sequence ID" value="NZ_BMMF01000005.1"/>
</dbReference>
<evidence type="ECO:0000259" key="5">
    <source>
        <dbReference type="PROSITE" id="PS50850"/>
    </source>
</evidence>
<organism evidence="6 7">
    <name type="scientific">Salinarimonas ramus</name>
    <dbReference type="NCBI Taxonomy" id="690164"/>
    <lineage>
        <taxon>Bacteria</taxon>
        <taxon>Pseudomonadati</taxon>
        <taxon>Pseudomonadota</taxon>
        <taxon>Alphaproteobacteria</taxon>
        <taxon>Hyphomicrobiales</taxon>
        <taxon>Salinarimonadaceae</taxon>
        <taxon>Salinarimonas</taxon>
    </lineage>
</organism>
<evidence type="ECO:0000256" key="4">
    <source>
        <dbReference type="SAM" id="Phobius"/>
    </source>
</evidence>
<dbReference type="InterPro" id="IPR020846">
    <property type="entry name" value="MFS_dom"/>
</dbReference>
<dbReference type="GO" id="GO:0022857">
    <property type="term" value="F:transmembrane transporter activity"/>
    <property type="evidence" value="ECO:0007669"/>
    <property type="project" value="InterPro"/>
</dbReference>
<evidence type="ECO:0000313" key="6">
    <source>
        <dbReference type="EMBL" id="GGK33199.1"/>
    </source>
</evidence>
<reference evidence="6 7" key="1">
    <citation type="journal article" date="2014" name="Int. J. Syst. Evol. Microbiol.">
        <title>Complete genome sequence of Corynebacterium casei LMG S-19264T (=DSM 44701T), isolated from a smear-ripened cheese.</title>
        <authorList>
            <consortium name="US DOE Joint Genome Institute (JGI-PGF)"/>
            <person name="Walter F."/>
            <person name="Albersmeier A."/>
            <person name="Kalinowski J."/>
            <person name="Ruckert C."/>
        </authorList>
    </citation>
    <scope>NUCLEOTIDE SEQUENCE [LARGE SCALE GENOMIC DNA]</scope>
    <source>
        <strain evidence="6 7">CGMCC 1.9161</strain>
    </source>
</reference>
<feature type="transmembrane region" description="Helical" evidence="4">
    <location>
        <begin position="312"/>
        <end position="334"/>
    </location>
</feature>
<dbReference type="PROSITE" id="PS50850">
    <property type="entry name" value="MFS"/>
    <property type="match status" value="1"/>
</dbReference>
<dbReference type="AlphaFoldDB" id="A0A917Q7E7"/>
<dbReference type="Proteomes" id="UP000600449">
    <property type="component" value="Unassembled WGS sequence"/>
</dbReference>
<sequence length="408" mass="41899">MNAATSPASSDVIDARPAWIRLAIAVCLSSLGGVGMWSVVVVMPAVEATFEASRASSALAYTVLMLAFAGGGVAMGRIADRTGIVPPLIAGALLLATGYAASAAAPSLLLFVASHALVGLGASATLGPLIAEVSHWFRRRRGIAVAICAAGNYVAGAIWPPIVQSLVETSGWRTTHLVVAGVLLCTMIPLALTLRRRAPVAAQSEAHVAPPGRAALGLSTNALTALLFVAGIACCVAMAMPQVHIVAYCAELGFGTGAGAQMLSLMMLFGIVSRIASGFIADRIGGLATLLLGSTLQALALLLYMLVDGLAALYVVSALFGLFQGGIVPSYAIVVREYFPPAEAGMRVGLVLMATILGMAFGGWLSGAIFDATGAYSYAFLNGLAWNLLNMGVIAMLLMRRGRRLVPA</sequence>
<feature type="transmembrane region" description="Helical" evidence="4">
    <location>
        <begin position="376"/>
        <end position="399"/>
    </location>
</feature>
<feature type="transmembrane region" description="Helical" evidence="4">
    <location>
        <begin position="83"/>
        <end position="102"/>
    </location>
</feature>